<dbReference type="PANTHER" id="PTHR10039:SF17">
    <property type="entry name" value="FUNGAL STAND N-TERMINAL GOODBYE DOMAIN-CONTAINING PROTEIN-RELATED"/>
    <property type="match status" value="1"/>
</dbReference>
<name>A0ABR1JBX2_9AGAR</name>
<dbReference type="InterPro" id="IPR027417">
    <property type="entry name" value="P-loop_NTPase"/>
</dbReference>
<keyword evidence="1" id="KW-0677">Repeat</keyword>
<dbReference type="SUPFAM" id="SSF52540">
    <property type="entry name" value="P-loop containing nucleoside triphosphate hydrolases"/>
    <property type="match status" value="1"/>
</dbReference>
<dbReference type="Pfam" id="PF24883">
    <property type="entry name" value="NPHP3_N"/>
    <property type="match status" value="1"/>
</dbReference>
<evidence type="ECO:0000313" key="5">
    <source>
        <dbReference type="Proteomes" id="UP001498398"/>
    </source>
</evidence>
<evidence type="ECO:0000256" key="2">
    <source>
        <dbReference type="SAM" id="MobiDB-lite"/>
    </source>
</evidence>
<dbReference type="PANTHER" id="PTHR10039">
    <property type="entry name" value="AMELOGENIN"/>
    <property type="match status" value="1"/>
</dbReference>
<comment type="caution">
    <text evidence="4">The sequence shown here is derived from an EMBL/GenBank/DDBJ whole genome shotgun (WGS) entry which is preliminary data.</text>
</comment>
<proteinExistence type="predicted"/>
<dbReference type="EMBL" id="JBANRG010000027">
    <property type="protein sequence ID" value="KAK7453228.1"/>
    <property type="molecule type" value="Genomic_DNA"/>
</dbReference>
<feature type="region of interest" description="Disordered" evidence="2">
    <location>
        <begin position="755"/>
        <end position="776"/>
    </location>
</feature>
<gene>
    <name evidence="4" type="ORF">VKT23_011905</name>
</gene>
<feature type="domain" description="Nephrocystin 3-like N-terminal" evidence="3">
    <location>
        <begin position="141"/>
        <end position="297"/>
    </location>
</feature>
<keyword evidence="5" id="KW-1185">Reference proteome</keyword>
<reference evidence="4 5" key="1">
    <citation type="submission" date="2024-01" db="EMBL/GenBank/DDBJ databases">
        <title>A draft genome for the cacao thread blight pathogen Marasmiellus scandens.</title>
        <authorList>
            <person name="Baruah I.K."/>
            <person name="Leung J."/>
            <person name="Bukari Y."/>
            <person name="Amoako-Attah I."/>
            <person name="Meinhardt L.W."/>
            <person name="Bailey B.A."/>
            <person name="Cohen S.P."/>
        </authorList>
    </citation>
    <scope>NUCLEOTIDE SEQUENCE [LARGE SCALE GENOMIC DNA]</scope>
    <source>
        <strain evidence="4 5">GH-19</strain>
    </source>
</reference>
<protein>
    <recommendedName>
        <fullName evidence="3">Nephrocystin 3-like N-terminal domain-containing protein</fullName>
    </recommendedName>
</protein>
<sequence length="776" mass="88922">MPETTYFSEAHNLNLDNTTINNAGRDQNNVGHQVINNNYQGVVLLKKETGLQRLYQVISEVGALHDSAVRFPPPKCHPETRKEVLQQLSDWIEADPHKKFWIETILFRVFGYRSEAVTSAIANPPSSRSDNTPPAQNNFFPIHWLYGPAGVGKSAIAQTLCEGFCHSDLLATFFFSRSSPNRNNPKYLFLTIAYCLATYSHDSSLRVAIDRAVKRNPSILEASVSAQFEELVVKPLQSLFLWRRWRLPKLIILDGLDECAGGDLQRLVLKTIQNGLIGSSSDELIYKIPLRFLITSRPEPTIRDLFSQPEFYQISNRTILDDNFTTSRDIGLCLRDGFSEIARKFRNEINIEPWPSPGVIDELVQRASGQFIYGATVLKYVGDEDSFPPTRLEAVLGLPLSDAEAFADLDVLYRQILVENATKEKKTVIKILAFVLVTRKMSNIELIAKAFSLKEGTLAMTFRGMHSILNISRDLVDIYHKSFADFLLDERRSQEYHVDLYKDLLQYCDIVKDWDKFVDDPKACFETILSSAQSQMPLLSTLVQLQARVQGPIRMDIIGFFNGFPAETVALELQGLKSVLEIDHEWVRFRVQSFQRFLVDQFDQGKFFHDQKQPQEDYIGGVHKDFLESFWSIENWDQYVDDPDLFFKEILLSTHHQEQMTVLKALVRLQPRLNDMVPMDIIRTFSDCPTTTVASVLQQLKYVLKIKDEQAAIRISSFRDFLMDPQRSGKFFIKPNYNDIMKGKWAIAPRGRHEAGNRYDDAESLPRVPRYSGAQR</sequence>
<evidence type="ECO:0000259" key="3">
    <source>
        <dbReference type="Pfam" id="PF24883"/>
    </source>
</evidence>
<evidence type="ECO:0000313" key="4">
    <source>
        <dbReference type="EMBL" id="KAK7453228.1"/>
    </source>
</evidence>
<dbReference type="Gene3D" id="3.40.50.300">
    <property type="entry name" value="P-loop containing nucleotide triphosphate hydrolases"/>
    <property type="match status" value="1"/>
</dbReference>
<dbReference type="Proteomes" id="UP001498398">
    <property type="component" value="Unassembled WGS sequence"/>
</dbReference>
<accession>A0ABR1JBX2</accession>
<dbReference type="InterPro" id="IPR056884">
    <property type="entry name" value="NPHP3-like_N"/>
</dbReference>
<organism evidence="4 5">
    <name type="scientific">Marasmiellus scandens</name>
    <dbReference type="NCBI Taxonomy" id="2682957"/>
    <lineage>
        <taxon>Eukaryota</taxon>
        <taxon>Fungi</taxon>
        <taxon>Dikarya</taxon>
        <taxon>Basidiomycota</taxon>
        <taxon>Agaricomycotina</taxon>
        <taxon>Agaricomycetes</taxon>
        <taxon>Agaricomycetidae</taxon>
        <taxon>Agaricales</taxon>
        <taxon>Marasmiineae</taxon>
        <taxon>Omphalotaceae</taxon>
        <taxon>Marasmiellus</taxon>
    </lineage>
</organism>
<evidence type="ECO:0000256" key="1">
    <source>
        <dbReference type="ARBA" id="ARBA00022737"/>
    </source>
</evidence>